<evidence type="ECO:0000256" key="1">
    <source>
        <dbReference type="SAM" id="MobiDB-lite"/>
    </source>
</evidence>
<dbReference type="Proteomes" id="UP000800092">
    <property type="component" value="Unassembled WGS sequence"/>
</dbReference>
<keyword evidence="3" id="KW-1185">Reference proteome</keyword>
<organism evidence="2 3">
    <name type="scientific">Viridothelium virens</name>
    <name type="common">Speckled blister lichen</name>
    <name type="synonym">Trypethelium virens</name>
    <dbReference type="NCBI Taxonomy" id="1048519"/>
    <lineage>
        <taxon>Eukaryota</taxon>
        <taxon>Fungi</taxon>
        <taxon>Dikarya</taxon>
        <taxon>Ascomycota</taxon>
        <taxon>Pezizomycotina</taxon>
        <taxon>Dothideomycetes</taxon>
        <taxon>Dothideomycetes incertae sedis</taxon>
        <taxon>Trypetheliales</taxon>
        <taxon>Trypetheliaceae</taxon>
        <taxon>Viridothelium</taxon>
    </lineage>
</organism>
<evidence type="ECO:0000313" key="2">
    <source>
        <dbReference type="EMBL" id="KAF2238604.1"/>
    </source>
</evidence>
<feature type="region of interest" description="Disordered" evidence="1">
    <location>
        <begin position="138"/>
        <end position="159"/>
    </location>
</feature>
<name>A0A6A6HKD6_VIRVR</name>
<evidence type="ECO:0000313" key="3">
    <source>
        <dbReference type="Proteomes" id="UP000800092"/>
    </source>
</evidence>
<dbReference type="AlphaFoldDB" id="A0A6A6HKD6"/>
<gene>
    <name evidence="2" type="ORF">EV356DRAFT_529060</name>
</gene>
<accession>A0A6A6HKD6</accession>
<dbReference type="EMBL" id="ML991775">
    <property type="protein sequence ID" value="KAF2238604.1"/>
    <property type="molecule type" value="Genomic_DNA"/>
</dbReference>
<reference evidence="2" key="1">
    <citation type="journal article" date="2020" name="Stud. Mycol.">
        <title>101 Dothideomycetes genomes: a test case for predicting lifestyles and emergence of pathogens.</title>
        <authorList>
            <person name="Haridas S."/>
            <person name="Albert R."/>
            <person name="Binder M."/>
            <person name="Bloem J."/>
            <person name="Labutti K."/>
            <person name="Salamov A."/>
            <person name="Andreopoulos B."/>
            <person name="Baker S."/>
            <person name="Barry K."/>
            <person name="Bills G."/>
            <person name="Bluhm B."/>
            <person name="Cannon C."/>
            <person name="Castanera R."/>
            <person name="Culley D."/>
            <person name="Daum C."/>
            <person name="Ezra D."/>
            <person name="Gonzalez J."/>
            <person name="Henrissat B."/>
            <person name="Kuo A."/>
            <person name="Liang C."/>
            <person name="Lipzen A."/>
            <person name="Lutzoni F."/>
            <person name="Magnuson J."/>
            <person name="Mondo S."/>
            <person name="Nolan M."/>
            <person name="Ohm R."/>
            <person name="Pangilinan J."/>
            <person name="Park H.-J."/>
            <person name="Ramirez L."/>
            <person name="Alfaro M."/>
            <person name="Sun H."/>
            <person name="Tritt A."/>
            <person name="Yoshinaga Y."/>
            <person name="Zwiers L.-H."/>
            <person name="Turgeon B."/>
            <person name="Goodwin S."/>
            <person name="Spatafora J."/>
            <person name="Crous P."/>
            <person name="Grigoriev I."/>
        </authorList>
    </citation>
    <scope>NUCLEOTIDE SEQUENCE</scope>
    <source>
        <strain evidence="2">Tuck. ex Michener</strain>
    </source>
</reference>
<proteinExistence type="predicted"/>
<protein>
    <submittedName>
        <fullName evidence="2">Uncharacterized protein</fullName>
    </submittedName>
</protein>
<sequence>MGNYACRSENREAELKGGAQAVSQRLRSTVKWIEAARWLRVGIGHSLGVAELLHRLRHLESSSGTRKRVWRNGQVALPVSSKGSAQSMWSKGIIPPVPFVPLSIWMSRDDDGIGEPILDQGGGLFRLAMDPATNAATLASCRPSGEGARHASRKPSIQD</sequence>